<evidence type="ECO:0000256" key="1">
    <source>
        <dbReference type="SAM" id="MobiDB-lite"/>
    </source>
</evidence>
<feature type="region of interest" description="Disordered" evidence="1">
    <location>
        <begin position="143"/>
        <end position="162"/>
    </location>
</feature>
<dbReference type="Proteomes" id="UP000039865">
    <property type="component" value="Unassembled WGS sequence"/>
</dbReference>
<keyword evidence="3" id="KW-1185">Reference proteome</keyword>
<name>A0A078AB74_STYLE</name>
<reference evidence="2 3" key="1">
    <citation type="submission" date="2014-06" db="EMBL/GenBank/DDBJ databases">
        <authorList>
            <person name="Swart Estienne"/>
        </authorList>
    </citation>
    <scope>NUCLEOTIDE SEQUENCE [LARGE SCALE GENOMIC DNA]</scope>
    <source>
        <strain evidence="2 3">130c</strain>
    </source>
</reference>
<proteinExistence type="predicted"/>
<organism evidence="2 3">
    <name type="scientific">Stylonychia lemnae</name>
    <name type="common">Ciliate</name>
    <dbReference type="NCBI Taxonomy" id="5949"/>
    <lineage>
        <taxon>Eukaryota</taxon>
        <taxon>Sar</taxon>
        <taxon>Alveolata</taxon>
        <taxon>Ciliophora</taxon>
        <taxon>Intramacronucleata</taxon>
        <taxon>Spirotrichea</taxon>
        <taxon>Stichotrichia</taxon>
        <taxon>Sporadotrichida</taxon>
        <taxon>Oxytrichidae</taxon>
        <taxon>Stylonychinae</taxon>
        <taxon>Stylonychia</taxon>
    </lineage>
</organism>
<dbReference type="AlphaFoldDB" id="A0A078AB74"/>
<dbReference type="InParanoid" id="A0A078AB74"/>
<evidence type="ECO:0000313" key="3">
    <source>
        <dbReference type="Proteomes" id="UP000039865"/>
    </source>
</evidence>
<gene>
    <name evidence="2" type="primary">Contig4981.g5327</name>
    <name evidence="2" type="ORF">STYLEM_8122</name>
</gene>
<dbReference type="EMBL" id="CCKQ01007727">
    <property type="protein sequence ID" value="CDW79136.1"/>
    <property type="molecule type" value="Genomic_DNA"/>
</dbReference>
<accession>A0A078AB74</accession>
<feature type="region of interest" description="Disordered" evidence="1">
    <location>
        <begin position="181"/>
        <end position="208"/>
    </location>
</feature>
<feature type="compositionally biased region" description="Polar residues" evidence="1">
    <location>
        <begin position="183"/>
        <end position="208"/>
    </location>
</feature>
<sequence>MQIKQSTCSFQTIKFQGDSDDTELDLSCSTSREYYESIKPSEILQDAKQANQRIKNLINSKSIYNEEITNLYPHEKQVDAVQSINAATSSQALNDVWKKIRSNRQDFHPPQTQTKQNKKQEQYPTKCILNDRRLTLNELGQSISKNQNKSPNNHTINQDNSYLFNRNPIKVMKGMYSERDSRNSQQFQHRSLGHSTFNNTTQGDRSTSIMNKTSNQTQMRESMSMNKNASTTVSRINLQSVYQKFQAFTTLKNQSPINKEKPSILNKDLKLTKFTKQNQKLKNKQQNSTQQNGYHFIHSQNYNLKSNISYQPTNQMSTQSPKLSMRPSCTQKDINEQITNLQSLKFESKNKYSQPKQKKRDFSEILLKSQNDLQNQQQKDSNICEDIPIVTLSRQSLNHHLSLKLKRPSEDQKQPQLSPLFSTVQDDAFKNQRININDIRSRTSSQDHFNQTFDTHNYVKDCISPKNQEEFTELTYIIEQEQKEPPSAQRQEFKQDQLKDLSSRMDENMMNLQNLAKLREQKNKQVHQQMIKLAQVMQDKYNMLDEQTQLETEIENLKRYQTYQKSQNLNLEKEVKSIKSIYRQKTIDLDKELGVLSSQKSFIYGKYEQNQQRLNQEIQLIRGEEKFNMLEIEQRQNYCDLADRLIYQLFEQINNVIRQDSSDIINFDEESQINTFENQDNITSPERPINITSTHTKLLDQEHLFEDRKIKLLELNLSKVIEEEGSYITSFRDSVNAIHTQRSL</sequence>
<evidence type="ECO:0000313" key="2">
    <source>
        <dbReference type="EMBL" id="CDW79136.1"/>
    </source>
</evidence>
<protein>
    <submittedName>
        <fullName evidence="2">Uncharacterized protein</fullName>
    </submittedName>
</protein>